<dbReference type="AlphaFoldDB" id="A0A397VM61"/>
<name>A0A397VM61_9GLOM</name>
<dbReference type="OrthoDB" id="2484557at2759"/>
<dbReference type="Proteomes" id="UP000266673">
    <property type="component" value="Unassembled WGS sequence"/>
</dbReference>
<evidence type="ECO:0000313" key="2">
    <source>
        <dbReference type="Proteomes" id="UP000266673"/>
    </source>
</evidence>
<gene>
    <name evidence="1" type="ORF">C2G38_2032631</name>
</gene>
<comment type="caution">
    <text evidence="1">The sequence shown here is derived from an EMBL/GenBank/DDBJ whole genome shotgun (WGS) entry which is preliminary data.</text>
</comment>
<organism evidence="1 2">
    <name type="scientific">Gigaspora rosea</name>
    <dbReference type="NCBI Taxonomy" id="44941"/>
    <lineage>
        <taxon>Eukaryota</taxon>
        <taxon>Fungi</taxon>
        <taxon>Fungi incertae sedis</taxon>
        <taxon>Mucoromycota</taxon>
        <taxon>Glomeromycotina</taxon>
        <taxon>Glomeromycetes</taxon>
        <taxon>Diversisporales</taxon>
        <taxon>Gigasporaceae</taxon>
        <taxon>Gigaspora</taxon>
    </lineage>
</organism>
<evidence type="ECO:0000313" key="1">
    <source>
        <dbReference type="EMBL" id="RIB23564.1"/>
    </source>
</evidence>
<reference evidence="1 2" key="1">
    <citation type="submission" date="2018-06" db="EMBL/GenBank/DDBJ databases">
        <title>Comparative genomics reveals the genomic features of Rhizophagus irregularis, R. cerebriforme, R. diaphanum and Gigaspora rosea, and their symbiotic lifestyle signature.</title>
        <authorList>
            <person name="Morin E."/>
            <person name="San Clemente H."/>
            <person name="Chen E.C.H."/>
            <person name="De La Providencia I."/>
            <person name="Hainaut M."/>
            <person name="Kuo A."/>
            <person name="Kohler A."/>
            <person name="Murat C."/>
            <person name="Tang N."/>
            <person name="Roy S."/>
            <person name="Loubradou J."/>
            <person name="Henrissat B."/>
            <person name="Grigoriev I.V."/>
            <person name="Corradi N."/>
            <person name="Roux C."/>
            <person name="Martin F.M."/>
        </authorList>
    </citation>
    <scope>NUCLEOTIDE SEQUENCE [LARGE SCALE GENOMIC DNA]</scope>
    <source>
        <strain evidence="1 2">DAOM 194757</strain>
    </source>
</reference>
<keyword evidence="2" id="KW-1185">Reference proteome</keyword>
<proteinExistence type="predicted"/>
<dbReference type="EMBL" id="QKWP01000255">
    <property type="protein sequence ID" value="RIB23564.1"/>
    <property type="molecule type" value="Genomic_DNA"/>
</dbReference>
<protein>
    <submittedName>
        <fullName evidence="1">Uncharacterized protein</fullName>
    </submittedName>
</protein>
<accession>A0A397VM61</accession>
<sequence length="116" mass="13676">MAISSDEQRINDQKNLKEDLDEIKKFFIEFEERNSKRLNMLYEELLILKKQMSNKVNDSTSIINEIRTRQIAPNELKNPFPGQKDDIRGVIVKKVFGEYEDVACKSVTLPKEDFFF</sequence>